<evidence type="ECO:0000256" key="6">
    <source>
        <dbReference type="SAM" id="MobiDB-lite"/>
    </source>
</evidence>
<keyword evidence="3 7" id="KW-1133">Transmembrane helix</keyword>
<comment type="subcellular location">
    <subcellularLocation>
        <location evidence="1">Membrane</location>
        <topology evidence="1">Multi-pass membrane protein</topology>
    </subcellularLocation>
</comment>
<sequence>MASAGINPALLAELPALAPPAGVIPNFVDPESRQMITRVVIYVTLPLMLSFVSLRVWTRLRVRQFSADDYLCIVAAISVVCWSALVLTILGDPLGPHQWNVPLIKITDHFLRNSLTGICLYPVAAIFVKVTLLVFYLRLFHPSQRTVVMIWVGIALITLFYLASLIANIVLCSPHKGDGGWLSVKSQTRCGQPSLKLSSTQGVFSAVSDLYVLCIPLQLVWEMRLPLGRKIGVSAVFMTGLLACACSILSAVYRFREMNNPDFTWSSIPVYSLAAAELNAGIICSCMPVVFVLFKECSKKLFSMPSMRYLRSRNRRSSEEKDQKMVPGTPSDNQDAPNVKFSNFPRPIMTGLRTFISGSRNRSQLEPSHVESYSNSELESISDEYHAQFKAPVIRQSTAGSSPVL</sequence>
<evidence type="ECO:0000256" key="2">
    <source>
        <dbReference type="ARBA" id="ARBA00022692"/>
    </source>
</evidence>
<accession>A0A194WTE5</accession>
<protein>
    <recommendedName>
        <fullName evidence="8">Rhodopsin domain-containing protein</fullName>
    </recommendedName>
</protein>
<dbReference type="RefSeq" id="XP_018065299.1">
    <property type="nucleotide sequence ID" value="XM_018220529.1"/>
</dbReference>
<name>A0A194WTE5_MOLSC</name>
<reference evidence="9 10" key="1">
    <citation type="submission" date="2015-10" db="EMBL/GenBank/DDBJ databases">
        <title>Full genome of DAOMC 229536 Phialocephala scopiformis, a fungal endophyte of spruce producing the potent anti-insectan compound rugulosin.</title>
        <authorList>
            <consortium name="DOE Joint Genome Institute"/>
            <person name="Walker A.K."/>
            <person name="Frasz S.L."/>
            <person name="Seifert K.A."/>
            <person name="Miller J.D."/>
            <person name="Mondo S.J."/>
            <person name="Labutti K."/>
            <person name="Lipzen A."/>
            <person name="Dockter R."/>
            <person name="Kennedy M."/>
            <person name="Grigoriev I.V."/>
            <person name="Spatafora J.W."/>
        </authorList>
    </citation>
    <scope>NUCLEOTIDE SEQUENCE [LARGE SCALE GENOMIC DNA]</scope>
    <source>
        <strain evidence="9 10">CBS 120377</strain>
    </source>
</reference>
<dbReference type="GO" id="GO:0016020">
    <property type="term" value="C:membrane"/>
    <property type="evidence" value="ECO:0007669"/>
    <property type="project" value="UniProtKB-SubCell"/>
</dbReference>
<dbReference type="InterPro" id="IPR052337">
    <property type="entry name" value="SAT4-like"/>
</dbReference>
<keyword evidence="10" id="KW-1185">Reference proteome</keyword>
<keyword evidence="2 7" id="KW-0812">Transmembrane</keyword>
<evidence type="ECO:0000256" key="1">
    <source>
        <dbReference type="ARBA" id="ARBA00004141"/>
    </source>
</evidence>
<feature type="transmembrane region" description="Helical" evidence="7">
    <location>
        <begin position="233"/>
        <end position="253"/>
    </location>
</feature>
<evidence type="ECO:0000256" key="3">
    <source>
        <dbReference type="ARBA" id="ARBA00022989"/>
    </source>
</evidence>
<feature type="transmembrane region" description="Helical" evidence="7">
    <location>
        <begin position="110"/>
        <end position="136"/>
    </location>
</feature>
<feature type="transmembrane region" description="Helical" evidence="7">
    <location>
        <begin position="70"/>
        <end position="90"/>
    </location>
</feature>
<feature type="domain" description="Rhodopsin" evidence="8">
    <location>
        <begin position="54"/>
        <end position="295"/>
    </location>
</feature>
<evidence type="ECO:0000313" key="9">
    <source>
        <dbReference type="EMBL" id="KUJ10944.1"/>
    </source>
</evidence>
<proteinExistence type="inferred from homology"/>
<evidence type="ECO:0000256" key="7">
    <source>
        <dbReference type="SAM" id="Phobius"/>
    </source>
</evidence>
<dbReference type="AlphaFoldDB" id="A0A194WTE5"/>
<organism evidence="9 10">
    <name type="scientific">Mollisia scopiformis</name>
    <name type="common">Conifer needle endophyte fungus</name>
    <name type="synonym">Phialocephala scopiformis</name>
    <dbReference type="NCBI Taxonomy" id="149040"/>
    <lineage>
        <taxon>Eukaryota</taxon>
        <taxon>Fungi</taxon>
        <taxon>Dikarya</taxon>
        <taxon>Ascomycota</taxon>
        <taxon>Pezizomycotina</taxon>
        <taxon>Leotiomycetes</taxon>
        <taxon>Helotiales</taxon>
        <taxon>Mollisiaceae</taxon>
        <taxon>Mollisia</taxon>
    </lineage>
</organism>
<feature type="transmembrane region" description="Helical" evidence="7">
    <location>
        <begin position="148"/>
        <end position="171"/>
    </location>
</feature>
<feature type="transmembrane region" description="Helical" evidence="7">
    <location>
        <begin position="203"/>
        <end position="221"/>
    </location>
</feature>
<evidence type="ECO:0000313" key="10">
    <source>
        <dbReference type="Proteomes" id="UP000070700"/>
    </source>
</evidence>
<dbReference type="PANTHER" id="PTHR33048:SF158">
    <property type="entry name" value="MEMBRANE PROTEIN PTH11-LIKE, PUTATIVE-RELATED"/>
    <property type="match status" value="1"/>
</dbReference>
<comment type="similarity">
    <text evidence="5">Belongs to the SAT4 family.</text>
</comment>
<dbReference type="EMBL" id="KQ947428">
    <property type="protein sequence ID" value="KUJ10944.1"/>
    <property type="molecule type" value="Genomic_DNA"/>
</dbReference>
<gene>
    <name evidence="9" type="ORF">LY89DRAFT_739923</name>
</gene>
<feature type="region of interest" description="Disordered" evidence="6">
    <location>
        <begin position="313"/>
        <end position="341"/>
    </location>
</feature>
<dbReference type="Pfam" id="PF20684">
    <property type="entry name" value="Fung_rhodopsin"/>
    <property type="match status" value="1"/>
</dbReference>
<evidence type="ECO:0000256" key="4">
    <source>
        <dbReference type="ARBA" id="ARBA00023136"/>
    </source>
</evidence>
<feature type="transmembrane region" description="Helical" evidence="7">
    <location>
        <begin position="273"/>
        <end position="294"/>
    </location>
</feature>
<dbReference type="Proteomes" id="UP000070700">
    <property type="component" value="Unassembled WGS sequence"/>
</dbReference>
<dbReference type="GeneID" id="28830255"/>
<feature type="transmembrane region" description="Helical" evidence="7">
    <location>
        <begin position="39"/>
        <end position="58"/>
    </location>
</feature>
<keyword evidence="4 7" id="KW-0472">Membrane</keyword>
<dbReference type="PANTHER" id="PTHR33048">
    <property type="entry name" value="PTH11-LIKE INTEGRAL MEMBRANE PROTEIN (AFU_ORTHOLOGUE AFUA_5G11245)"/>
    <property type="match status" value="1"/>
</dbReference>
<dbReference type="OrthoDB" id="3558366at2759"/>
<dbReference type="KEGG" id="psco:LY89DRAFT_739923"/>
<evidence type="ECO:0000259" key="8">
    <source>
        <dbReference type="Pfam" id="PF20684"/>
    </source>
</evidence>
<evidence type="ECO:0000256" key="5">
    <source>
        <dbReference type="ARBA" id="ARBA00038359"/>
    </source>
</evidence>
<dbReference type="InParanoid" id="A0A194WTE5"/>
<dbReference type="InterPro" id="IPR049326">
    <property type="entry name" value="Rhodopsin_dom_fungi"/>
</dbReference>